<feature type="coiled-coil region" evidence="1">
    <location>
        <begin position="376"/>
        <end position="431"/>
    </location>
</feature>
<dbReference type="GO" id="GO:0005737">
    <property type="term" value="C:cytoplasm"/>
    <property type="evidence" value="ECO:0007669"/>
    <property type="project" value="TreeGrafter"/>
</dbReference>
<dbReference type="PROSITE" id="PS51725">
    <property type="entry name" value="ABM"/>
    <property type="match status" value="1"/>
</dbReference>
<dbReference type="SMART" id="SM00034">
    <property type="entry name" value="CLECT"/>
    <property type="match status" value="1"/>
</dbReference>
<keyword evidence="2" id="KW-1133">Transmembrane helix</keyword>
<evidence type="ECO:0000313" key="6">
    <source>
        <dbReference type="Proteomes" id="UP000424527"/>
    </source>
</evidence>
<dbReference type="PROSITE" id="PS50041">
    <property type="entry name" value="C_TYPE_LECTIN_2"/>
    <property type="match status" value="1"/>
</dbReference>
<proteinExistence type="predicted"/>
<feature type="transmembrane region" description="Helical" evidence="2">
    <location>
        <begin position="32"/>
        <end position="52"/>
    </location>
</feature>
<feature type="domain" description="C-type lectin" evidence="3">
    <location>
        <begin position="80"/>
        <end position="198"/>
    </location>
</feature>
<dbReference type="CDD" id="cd00037">
    <property type="entry name" value="CLECT"/>
    <property type="match status" value="1"/>
</dbReference>
<evidence type="ECO:0000259" key="4">
    <source>
        <dbReference type="PROSITE" id="PS51725"/>
    </source>
</evidence>
<dbReference type="Pfam" id="PF03992">
    <property type="entry name" value="ABM"/>
    <property type="match status" value="1"/>
</dbReference>
<sequence length="505" mass="57215">MCIHASTTAHRLALPAVGKENPEIIRTKMASVFHFGLLLLISGQLLLTATAAPTNSPEVTTSVTGCPSSQSDCTSGWVKFQGRSFKLLQVPLNFGFAVFSCFLRNASLLKIKTRDEIPMLAAMVHAANPNITSVWTGAIDTAGIFQASDRRWRWTDGSLVNKTYITDESDGSCIKMKTGGITMFKSEECDESLPYICRVVILNEQNTGKGISMAGWPSMSPVMLSQSTGPLHYNVDTDELCEYFSQHLGEYENVLAALEDLNMSILKAMDKTKKDYQESTHLEQFVTRFLLKETTNQLHSLQSSLECAMETTAEQTRQEKQGPLKPEVLSIQWSGRRSNRRLQRNSSLSPNNPLLSLINSGVYDEDSQWMIQVNRLQKLIDRLEQKEIRLEPVEEEVLESKSHILIVQRQLSVLEEELEEFRLALRQYMECACAQTGCLHIAVQRLANESRFILYEFWEHNNVWKNHLQTNYSKTFQRGNVDFLETPESVTTMLVPASWWVLNNN</sequence>
<keyword evidence="1" id="KW-0175">Coiled coil</keyword>
<dbReference type="AlphaFoldDB" id="A0A6G0HSK8"/>
<dbReference type="PANTHER" id="PTHR12178">
    <property type="entry name" value="EF-HAND DOMAIN-CONTAINING PROTEIN"/>
    <property type="match status" value="1"/>
</dbReference>
<dbReference type="FunFam" id="3.30.70.100:FF:000025">
    <property type="entry name" value="N-terminal EF-hand calcium-binding protein 1"/>
    <property type="match status" value="1"/>
</dbReference>
<dbReference type="PANTHER" id="PTHR12178:SF11">
    <property type="entry name" value="N-TERMINAL EF-HAND CALCIUM-BINDING PROTEIN 1"/>
    <property type="match status" value="1"/>
</dbReference>
<dbReference type="InterPro" id="IPR011008">
    <property type="entry name" value="Dimeric_a/b-barrel"/>
</dbReference>
<evidence type="ECO:0000259" key="3">
    <source>
        <dbReference type="PROSITE" id="PS50041"/>
    </source>
</evidence>
<dbReference type="SUPFAM" id="SSF54909">
    <property type="entry name" value="Dimeric alpha+beta barrel"/>
    <property type="match status" value="1"/>
</dbReference>
<evidence type="ECO:0000256" key="2">
    <source>
        <dbReference type="SAM" id="Phobius"/>
    </source>
</evidence>
<reference evidence="5 6" key="1">
    <citation type="submission" date="2019-07" db="EMBL/GenBank/DDBJ databases">
        <title>Chromosome genome assembly for large yellow croaker.</title>
        <authorList>
            <person name="Xiao S."/>
        </authorList>
    </citation>
    <scope>NUCLEOTIDE SEQUENCE [LARGE SCALE GENOMIC DNA]</scope>
    <source>
        <strain evidence="5">JMULYC20181020</strain>
        <tissue evidence="5">Muscle</tissue>
    </source>
</reference>
<dbReference type="InterPro" id="IPR007138">
    <property type="entry name" value="ABM_dom"/>
</dbReference>
<protein>
    <submittedName>
        <fullName evidence="5">N-terminal EF-hand calcium-binding protein 1</fullName>
    </submittedName>
</protein>
<keyword evidence="2" id="KW-0812">Transmembrane</keyword>
<feature type="domain" description="ABM" evidence="4">
    <location>
        <begin position="405"/>
        <end position="493"/>
    </location>
</feature>
<keyword evidence="6" id="KW-1185">Reference proteome</keyword>
<organism evidence="5 6">
    <name type="scientific">Larimichthys crocea</name>
    <name type="common">Large yellow croaker</name>
    <name type="synonym">Pseudosciaena crocea</name>
    <dbReference type="NCBI Taxonomy" id="215358"/>
    <lineage>
        <taxon>Eukaryota</taxon>
        <taxon>Metazoa</taxon>
        <taxon>Chordata</taxon>
        <taxon>Craniata</taxon>
        <taxon>Vertebrata</taxon>
        <taxon>Euteleostomi</taxon>
        <taxon>Actinopterygii</taxon>
        <taxon>Neopterygii</taxon>
        <taxon>Teleostei</taxon>
        <taxon>Neoteleostei</taxon>
        <taxon>Acanthomorphata</taxon>
        <taxon>Eupercaria</taxon>
        <taxon>Sciaenidae</taxon>
        <taxon>Larimichthys</taxon>
    </lineage>
</organism>
<dbReference type="Pfam" id="PF00059">
    <property type="entry name" value="Lectin_C"/>
    <property type="match status" value="1"/>
</dbReference>
<dbReference type="InterPro" id="IPR001304">
    <property type="entry name" value="C-type_lectin-like"/>
</dbReference>
<evidence type="ECO:0000256" key="1">
    <source>
        <dbReference type="SAM" id="Coils"/>
    </source>
</evidence>
<gene>
    <name evidence="5" type="ORF">D5F01_LYC19392</name>
</gene>
<keyword evidence="2" id="KW-0472">Membrane</keyword>
<dbReference type="Gene3D" id="3.30.70.100">
    <property type="match status" value="1"/>
</dbReference>
<name>A0A6G0HSK8_LARCR</name>
<dbReference type="InterPro" id="IPR016186">
    <property type="entry name" value="C-type_lectin-like/link_sf"/>
</dbReference>
<accession>A0A6G0HSK8</accession>
<dbReference type="GO" id="GO:0042984">
    <property type="term" value="P:regulation of amyloid precursor protein biosynthetic process"/>
    <property type="evidence" value="ECO:0007669"/>
    <property type="project" value="TreeGrafter"/>
</dbReference>
<dbReference type="EMBL" id="REGW02000019">
    <property type="protein sequence ID" value="KAE8282002.1"/>
    <property type="molecule type" value="Genomic_DNA"/>
</dbReference>
<comment type="caution">
    <text evidence="5">The sequence shown here is derived from an EMBL/GenBank/DDBJ whole genome shotgun (WGS) entry which is preliminary data.</text>
</comment>
<dbReference type="SUPFAM" id="SSF56436">
    <property type="entry name" value="C-type lectin-like"/>
    <property type="match status" value="1"/>
</dbReference>
<dbReference type="InterPro" id="IPR016187">
    <property type="entry name" value="CTDL_fold"/>
</dbReference>
<dbReference type="Proteomes" id="UP000424527">
    <property type="component" value="Unassembled WGS sequence"/>
</dbReference>
<dbReference type="Gene3D" id="3.10.100.10">
    <property type="entry name" value="Mannose-Binding Protein A, subunit A"/>
    <property type="match status" value="1"/>
</dbReference>
<evidence type="ECO:0000313" key="5">
    <source>
        <dbReference type="EMBL" id="KAE8282002.1"/>
    </source>
</evidence>
<dbReference type="InterPro" id="IPR039862">
    <property type="entry name" value="NECAB1/2/3"/>
</dbReference>